<dbReference type="Proteomes" id="UP001467674">
    <property type="component" value="Unassembled WGS sequence"/>
</dbReference>
<protein>
    <submittedName>
        <fullName evidence="2">Methylmalonyl-CoA mutase family protein</fullName>
    </submittedName>
</protein>
<comment type="caution">
    <text evidence="2">The sequence shown here is derived from an EMBL/GenBank/DDBJ whole genome shotgun (WGS) entry which is preliminary data.</text>
</comment>
<feature type="non-terminal residue" evidence="2">
    <location>
        <position position="1"/>
    </location>
</feature>
<accession>A0ABV1SB31</accession>
<dbReference type="Gene3D" id="3.20.20.240">
    <property type="entry name" value="Methylmalonyl-CoA mutase"/>
    <property type="match status" value="1"/>
</dbReference>
<dbReference type="InterPro" id="IPR006099">
    <property type="entry name" value="MeMalonylCoA_mutase_a/b_cat"/>
</dbReference>
<dbReference type="RefSeq" id="WP_350387093.1">
    <property type="nucleotide sequence ID" value="NZ_JBEOME010000086.1"/>
</dbReference>
<organism evidence="2 3">
    <name type="scientific">Bacillus altitudinis</name>
    <dbReference type="NCBI Taxonomy" id="293387"/>
    <lineage>
        <taxon>Bacteria</taxon>
        <taxon>Bacillati</taxon>
        <taxon>Bacillota</taxon>
        <taxon>Bacilli</taxon>
        <taxon>Bacillales</taxon>
        <taxon>Bacillaceae</taxon>
        <taxon>Bacillus</taxon>
    </lineage>
</organism>
<feature type="non-terminal residue" evidence="2">
    <location>
        <position position="164"/>
    </location>
</feature>
<gene>
    <name evidence="2" type="ORF">ABQG71_21535</name>
</gene>
<evidence type="ECO:0000313" key="2">
    <source>
        <dbReference type="EMBL" id="MER3123724.1"/>
    </source>
</evidence>
<proteinExistence type="predicted"/>
<keyword evidence="3" id="KW-1185">Reference proteome</keyword>
<evidence type="ECO:0000259" key="1">
    <source>
        <dbReference type="Pfam" id="PF01642"/>
    </source>
</evidence>
<evidence type="ECO:0000313" key="3">
    <source>
        <dbReference type="Proteomes" id="UP001467674"/>
    </source>
</evidence>
<dbReference type="InterPro" id="IPR016176">
    <property type="entry name" value="Cbl-dep_enz_cat"/>
</dbReference>
<name>A0ABV1SB31_BACAB</name>
<dbReference type="Pfam" id="PF01642">
    <property type="entry name" value="MM_CoA_mutase"/>
    <property type="match status" value="1"/>
</dbReference>
<dbReference type="EMBL" id="JBEOME010000086">
    <property type="protein sequence ID" value="MER3123724.1"/>
    <property type="molecule type" value="Genomic_DNA"/>
</dbReference>
<reference evidence="2 3" key="1">
    <citation type="submission" date="2024-06" db="EMBL/GenBank/DDBJ databases">
        <title>Construction of an artificial bacterial consortium using nitrogen cycle bacteria from Cuatro Cienegas Basin and a mangrove forest.</title>
        <authorList>
            <person name="Aguilera-Najera D."/>
            <person name="Marquez-Cianci L."/>
            <person name="Martinez-Perez E."/>
            <person name="Rosas-Barrera M."/>
            <person name="Rodriguez-Cruz U.E."/>
            <person name="Tapia-Lopez R."/>
            <person name="Eguiarte L.E."/>
            <person name="Souza-Saldivar V."/>
        </authorList>
    </citation>
    <scope>NUCLEOTIDE SEQUENCE [LARGE SCALE GENOMIC DNA]</scope>
    <source>
        <strain evidence="2 3">S14-15</strain>
    </source>
</reference>
<dbReference type="PANTHER" id="PTHR48101">
    <property type="entry name" value="METHYLMALONYL-COA MUTASE, MITOCHONDRIAL-RELATED"/>
    <property type="match status" value="1"/>
</dbReference>
<dbReference type="SUPFAM" id="SSF51703">
    <property type="entry name" value="Cobalamin (vitamin B12)-dependent enzymes"/>
    <property type="match status" value="1"/>
</dbReference>
<feature type="domain" description="Methylmalonyl-CoA mutase alpha/beta chain catalytic" evidence="1">
    <location>
        <begin position="2"/>
        <end position="164"/>
    </location>
</feature>
<sequence length="164" mass="18210">GDMEVLFKDIPLDKVSTSMTINAPSSVLLAMYIAVAKKQGVSVDKLRGTIQNDILKEYVARGTYIFPVQPSMRLTTDIFEYCSKELPNWNTISISGYHIREAGANAIQEVAFTLANGIAYVNAAINAGLDVDDFAPRLSFFFASHNNLLEEVSKFRAARRLWAK</sequence>
<dbReference type="PANTHER" id="PTHR48101:SF1">
    <property type="entry name" value="METHYLMALONYL-COA MUTASE, LARGE SUBUNIT"/>
    <property type="match status" value="1"/>
</dbReference>